<dbReference type="STRING" id="1650663.GCA_001486665_01232"/>
<keyword evidence="1" id="KW-1133">Transmembrane helix</keyword>
<feature type="transmembrane region" description="Helical" evidence="1">
    <location>
        <begin position="7"/>
        <end position="27"/>
    </location>
</feature>
<comment type="caution">
    <text evidence="3">The sequence shown here is derived from an EMBL/GenBank/DDBJ whole genome shotgun (WGS) entry which is preliminary data.</text>
</comment>
<dbReference type="PANTHER" id="PTHR36834">
    <property type="entry name" value="MEMBRANE PROTEIN-RELATED"/>
    <property type="match status" value="1"/>
</dbReference>
<organism evidence="3 4">
    <name type="scientific">Allofournierella massiliensis</name>
    <dbReference type="NCBI Taxonomy" id="1650663"/>
    <lineage>
        <taxon>Bacteria</taxon>
        <taxon>Bacillati</taxon>
        <taxon>Bacillota</taxon>
        <taxon>Clostridia</taxon>
        <taxon>Eubacteriales</taxon>
        <taxon>Oscillospiraceae</taxon>
        <taxon>Allofournierella</taxon>
    </lineage>
</organism>
<dbReference type="InterPro" id="IPR053150">
    <property type="entry name" value="Teicoplanin_resist-assoc"/>
</dbReference>
<dbReference type="Pfam" id="PF04892">
    <property type="entry name" value="VanZ"/>
    <property type="match status" value="1"/>
</dbReference>
<dbReference type="PANTHER" id="PTHR36834:SF2">
    <property type="entry name" value="MEMBRANE PROTEIN"/>
    <property type="match status" value="1"/>
</dbReference>
<evidence type="ECO:0000259" key="2">
    <source>
        <dbReference type="Pfam" id="PF04892"/>
    </source>
</evidence>
<dbReference type="OrthoDB" id="4822551at2"/>
<protein>
    <submittedName>
        <fullName evidence="3">Glycopeptide antibiotics resistance protein</fullName>
    </submittedName>
</protein>
<feature type="transmembrane region" description="Helical" evidence="1">
    <location>
        <begin position="115"/>
        <end position="133"/>
    </location>
</feature>
<evidence type="ECO:0000313" key="4">
    <source>
        <dbReference type="Proteomes" id="UP000295184"/>
    </source>
</evidence>
<dbReference type="Proteomes" id="UP000295184">
    <property type="component" value="Unassembled WGS sequence"/>
</dbReference>
<feature type="transmembrane region" description="Helical" evidence="1">
    <location>
        <begin position="145"/>
        <end position="167"/>
    </location>
</feature>
<sequence length="168" mass="19095">MKKKEKINYTVPILFLLYLALLIWIILFKLQFSILDLDRVREINLIPFYYEHEVTFHATEVLQNVLIFMPFGIYLCLLLPKSRFGVKLLLISVVSLLLEICQYVLAIGRSDITDLITNICGGLFGIILYKAAIRLFRNKKRVDQVIIISAAIVTVIVGGGLLLLLAAN</sequence>
<proteinExistence type="predicted"/>
<feature type="domain" description="VanZ-like" evidence="2">
    <location>
        <begin position="15"/>
        <end position="131"/>
    </location>
</feature>
<feature type="transmembrane region" description="Helical" evidence="1">
    <location>
        <begin position="88"/>
        <end position="109"/>
    </location>
</feature>
<keyword evidence="1" id="KW-0472">Membrane</keyword>
<dbReference type="EMBL" id="SLUM01000023">
    <property type="protein sequence ID" value="TCL54173.1"/>
    <property type="molecule type" value="Genomic_DNA"/>
</dbReference>
<name>A0A4R1QML1_9FIRM</name>
<evidence type="ECO:0000256" key="1">
    <source>
        <dbReference type="SAM" id="Phobius"/>
    </source>
</evidence>
<accession>A0A4R1QML1</accession>
<keyword evidence="1" id="KW-0812">Transmembrane</keyword>
<feature type="transmembrane region" description="Helical" evidence="1">
    <location>
        <begin position="61"/>
        <end position="79"/>
    </location>
</feature>
<dbReference type="RefSeq" id="WP_058963703.1">
    <property type="nucleotide sequence ID" value="NZ_CABKVM010000015.1"/>
</dbReference>
<reference evidence="3 4" key="1">
    <citation type="submission" date="2019-03" db="EMBL/GenBank/DDBJ databases">
        <title>Genomic Encyclopedia of Type Strains, Phase IV (KMG-IV): sequencing the most valuable type-strain genomes for metagenomic binning, comparative biology and taxonomic classification.</title>
        <authorList>
            <person name="Goeker M."/>
        </authorList>
    </citation>
    <scope>NUCLEOTIDE SEQUENCE [LARGE SCALE GENOMIC DNA]</scope>
    <source>
        <strain evidence="3 4">DSM 100451</strain>
    </source>
</reference>
<evidence type="ECO:0000313" key="3">
    <source>
        <dbReference type="EMBL" id="TCL54173.1"/>
    </source>
</evidence>
<gene>
    <name evidence="3" type="ORF">EDD77_12329</name>
</gene>
<dbReference type="InterPro" id="IPR006976">
    <property type="entry name" value="VanZ-like"/>
</dbReference>
<dbReference type="AlphaFoldDB" id="A0A4R1QML1"/>